<accession>A0A811PGS3</accession>
<keyword evidence="4" id="KW-1185">Reference proteome</keyword>
<sequence length="511" mass="56531">MQLAISLAMKHKKHEQVVIAWLGSWLAEERSSGDSQSPAVVVDIRSLAGALEQELTIHRRLLGGSTPCTPTIGMVRELTRNVDPQEYDPQHVSIGPYHRKRSPNVWRYNDKLASLDAILSAATPPAKTVEAYLGELAADEARARSYYANTFDDMTSGDFLRMLLLDACYVLHWFGNVVGVSQNRAPAPNGHVQGGYQHQHQHQHQHQAGSDNKQEVLAVLRDVFYLVENQIPYFILDKVHKLTFSGGTSSVVPLSDTIAENLSKYILQKQQYTMARITPRAEPGNLLHLVHMHFLKPTSTVSSVTSSPTGQQPVGRWRTAMDYYISGVNLKSRPVGAGSTEARCILDVTLDSGSGTLVVPRLRIDAETGRILRNLVALEQHNPGVGSHVTAYCVFMSQMACTASDVDLLSRTGVIVHLLANDGEVAAFFSDLCKGVLFDPDDADHNYLRAMCQVLDNLYRSRPRRCMALLYHKYSANPWLVVGVMAASIGLISTLVQTLYTALSYYYQGPQ</sequence>
<gene>
    <name evidence="3" type="ORF">NCGR_LOCUS29364</name>
</gene>
<dbReference type="Pfam" id="PF03140">
    <property type="entry name" value="DUF247"/>
    <property type="match status" value="1"/>
</dbReference>
<dbReference type="PANTHER" id="PTHR31170">
    <property type="entry name" value="BNAC04G53230D PROTEIN"/>
    <property type="match status" value="1"/>
</dbReference>
<keyword evidence="2" id="KW-1133">Transmembrane helix</keyword>
<dbReference type="OrthoDB" id="605154at2759"/>
<feature type="region of interest" description="Disordered" evidence="1">
    <location>
        <begin position="185"/>
        <end position="211"/>
    </location>
</feature>
<dbReference type="Proteomes" id="UP000604825">
    <property type="component" value="Unassembled WGS sequence"/>
</dbReference>
<comment type="caution">
    <text evidence="3">The sequence shown here is derived from an EMBL/GenBank/DDBJ whole genome shotgun (WGS) entry which is preliminary data.</text>
</comment>
<evidence type="ECO:0000256" key="1">
    <source>
        <dbReference type="SAM" id="MobiDB-lite"/>
    </source>
</evidence>
<protein>
    <submittedName>
        <fullName evidence="3">Uncharacterized protein</fullName>
    </submittedName>
</protein>
<dbReference type="InterPro" id="IPR004158">
    <property type="entry name" value="DUF247_pln"/>
</dbReference>
<name>A0A811PGS3_9POAL</name>
<dbReference type="EMBL" id="CAJGYO010000007">
    <property type="protein sequence ID" value="CAD6244842.1"/>
    <property type="molecule type" value="Genomic_DNA"/>
</dbReference>
<reference evidence="3" key="1">
    <citation type="submission" date="2020-10" db="EMBL/GenBank/DDBJ databases">
        <authorList>
            <person name="Han B."/>
            <person name="Lu T."/>
            <person name="Zhao Q."/>
            <person name="Huang X."/>
            <person name="Zhao Y."/>
        </authorList>
    </citation>
    <scope>NUCLEOTIDE SEQUENCE</scope>
</reference>
<evidence type="ECO:0000313" key="3">
    <source>
        <dbReference type="EMBL" id="CAD6244842.1"/>
    </source>
</evidence>
<keyword evidence="2" id="KW-0472">Membrane</keyword>
<evidence type="ECO:0000313" key="4">
    <source>
        <dbReference type="Proteomes" id="UP000604825"/>
    </source>
</evidence>
<evidence type="ECO:0000256" key="2">
    <source>
        <dbReference type="SAM" id="Phobius"/>
    </source>
</evidence>
<dbReference type="PANTHER" id="PTHR31170:SF18">
    <property type="entry name" value="(WILD MALAYSIAN BANANA) HYPOTHETICAL PROTEIN"/>
    <property type="match status" value="1"/>
</dbReference>
<dbReference type="AlphaFoldDB" id="A0A811PGS3"/>
<proteinExistence type="predicted"/>
<feature type="transmembrane region" description="Helical" evidence="2">
    <location>
        <begin position="479"/>
        <end position="507"/>
    </location>
</feature>
<keyword evidence="2" id="KW-0812">Transmembrane</keyword>
<organism evidence="3 4">
    <name type="scientific">Miscanthus lutarioriparius</name>
    <dbReference type="NCBI Taxonomy" id="422564"/>
    <lineage>
        <taxon>Eukaryota</taxon>
        <taxon>Viridiplantae</taxon>
        <taxon>Streptophyta</taxon>
        <taxon>Embryophyta</taxon>
        <taxon>Tracheophyta</taxon>
        <taxon>Spermatophyta</taxon>
        <taxon>Magnoliopsida</taxon>
        <taxon>Liliopsida</taxon>
        <taxon>Poales</taxon>
        <taxon>Poaceae</taxon>
        <taxon>PACMAD clade</taxon>
        <taxon>Panicoideae</taxon>
        <taxon>Andropogonodae</taxon>
        <taxon>Andropogoneae</taxon>
        <taxon>Saccharinae</taxon>
        <taxon>Miscanthus</taxon>
    </lineage>
</organism>